<evidence type="ECO:0000313" key="2">
    <source>
        <dbReference type="EMBL" id="KGM07406.1"/>
    </source>
</evidence>
<evidence type="ECO:0008006" key="4">
    <source>
        <dbReference type="Google" id="ProtNLM"/>
    </source>
</evidence>
<evidence type="ECO:0000313" key="3">
    <source>
        <dbReference type="Proteomes" id="UP000029999"/>
    </source>
</evidence>
<protein>
    <recommendedName>
        <fullName evidence="4">DUF4112 domain-containing protein</fullName>
    </recommendedName>
</protein>
<dbReference type="EMBL" id="JRQD01000002">
    <property type="protein sequence ID" value="KGM07406.1"/>
    <property type="molecule type" value="Genomic_DNA"/>
</dbReference>
<dbReference type="Proteomes" id="UP000029999">
    <property type="component" value="Unassembled WGS sequence"/>
</dbReference>
<evidence type="ECO:0000256" key="1">
    <source>
        <dbReference type="SAM" id="Phobius"/>
    </source>
</evidence>
<keyword evidence="1" id="KW-0812">Transmembrane</keyword>
<keyword evidence="1" id="KW-1133">Transmembrane helix</keyword>
<feature type="transmembrane region" description="Helical" evidence="1">
    <location>
        <begin position="65"/>
        <end position="84"/>
    </location>
</feature>
<feature type="transmembrane region" description="Helical" evidence="1">
    <location>
        <begin position="32"/>
        <end position="53"/>
    </location>
</feature>
<dbReference type="InterPro" id="IPR025187">
    <property type="entry name" value="DUF4112"/>
</dbReference>
<dbReference type="RefSeq" id="WP_036312644.1">
    <property type="nucleotide sequence ID" value="NZ_JRQD01000002.1"/>
</dbReference>
<organism evidence="2 3">
    <name type="scientific">Methylophaga thiooxydans</name>
    <dbReference type="NCBI Taxonomy" id="392484"/>
    <lineage>
        <taxon>Bacteria</taxon>
        <taxon>Pseudomonadati</taxon>
        <taxon>Pseudomonadota</taxon>
        <taxon>Gammaproteobacteria</taxon>
        <taxon>Thiotrichales</taxon>
        <taxon>Piscirickettsiaceae</taxon>
        <taxon>Methylophaga</taxon>
    </lineage>
</organism>
<reference evidence="2 3" key="1">
    <citation type="submission" date="2014-09" db="EMBL/GenBank/DDBJ databases">
        <authorList>
            <person name="Grob C."/>
            <person name="Taubert M."/>
            <person name="Howat A.M."/>
            <person name="Burns O.J."/>
            <person name="Dixon J.L."/>
            <person name="Chen Y."/>
            <person name="Murrell J.C."/>
        </authorList>
    </citation>
    <scope>NUCLEOTIDE SEQUENCE [LARGE SCALE GENOMIC DNA]</scope>
    <source>
        <strain evidence="2">L4</strain>
    </source>
</reference>
<keyword evidence="1" id="KW-0472">Membrane</keyword>
<sequence length="151" mass="16838">MPSRQTFHEKLSWLLDNSIRLPGGYRIGLDGFIGLIPGLGDFISGLLSSLIIIKAQQQGVPRTILIRMFINVLIDSVLGSLPLLGDVFDFMWKANQKNSALLTHYQTSPQPTAKQSWLENIAFIAMLIGLLALAIFLISWLISLLWSRLFG</sequence>
<name>A0A0A0BHI5_9GAMM</name>
<dbReference type="Pfam" id="PF13430">
    <property type="entry name" value="DUF4112"/>
    <property type="match status" value="1"/>
</dbReference>
<dbReference type="PANTHER" id="PTHR35519">
    <property type="entry name" value="MEMBRANE PROTEINS"/>
    <property type="match status" value="1"/>
</dbReference>
<dbReference type="AlphaFoldDB" id="A0A0A0BHI5"/>
<gene>
    <name evidence="2" type="ORF">LP43_1017</name>
</gene>
<comment type="caution">
    <text evidence="2">The sequence shown here is derived from an EMBL/GenBank/DDBJ whole genome shotgun (WGS) entry which is preliminary data.</text>
</comment>
<proteinExistence type="predicted"/>
<dbReference type="PANTHER" id="PTHR35519:SF2">
    <property type="entry name" value="PH DOMAIN PROTEIN"/>
    <property type="match status" value="1"/>
</dbReference>
<dbReference type="STRING" id="392484.LP43_1017"/>
<accession>A0A0A0BHI5</accession>
<feature type="transmembrane region" description="Helical" evidence="1">
    <location>
        <begin position="121"/>
        <end position="146"/>
    </location>
</feature>